<dbReference type="InterPro" id="IPR003838">
    <property type="entry name" value="ABC3_permease_C"/>
</dbReference>
<dbReference type="RefSeq" id="WP_188091386.1">
    <property type="nucleotide sequence ID" value="NZ_JACVFC010000005.1"/>
</dbReference>
<dbReference type="InterPro" id="IPR025857">
    <property type="entry name" value="MacB_PCD"/>
</dbReference>
<sequence>MLKTYIIIGWRNLLRNKTFSLINLMGLAIGLGCFLLITLYIADEWSFDRFHEKADRIFRVQSHIRWGGQESSMVATPDLLGPAMKKDYPAVETYARICIQQNRKLIRKGNDYITEDNTAYADSTFFDVFSFPAIAGDTHTALNAPQTVVISASAARKYFGSTDVAGRALDIKEAEKIVPYKVTAVIKDMPANSHLRFDLLFSMKSLNYNWGSAGNYNFYTYFLLRPGADPQVFQRNLRQYIVNYLIPELHAFGIHNITDFEKAGNVATLSLMPLTDIHLHSNLPDEISPAGSIQYVYIFSAVALFILLIACINFMNLTTAHSAGRSKEVGIRKVLGTARKELMGQFLTESTFMAILSLIMAIGLTYLALPLFNQITDKTIDFSRLFSWQLLPRLLLLPFVVGLLAGSYPAFFLSGFKPVEVLKGKLRMGAKSAGLRSALVVFQFATAVFLIIGTLVVYQQLRFIQNRNPGFSKEQVLTIHNAYVLGNQIGAFKKEMLVSADVKSATASSYLPIAGSWRNNLNINGENTSAAGNSFNIQKWGIDDDYLATLGIELAAGRNFRTGSPADSQSVIINETAAKILGYKEPIGRKVYSTEDDGIHTYTIIGMVKDFNFESMHQAIGPLCFKLSNWQSNELLLKINGASSEQVINKAAALWQTMAPGMPFDYGFLDQSFNNMYRAELRVQQIAMIFSILAITIACLGIFGLATFMAAQRAREISIRKVLGASVSGITQMLNRDFIRLVCIAFVMAAPFAGWAMNKWLESFAFRIHLSWWMFAAAGATTLLIALCTVSFQSVKAALTNPLKNLHAE</sequence>
<comment type="caution">
    <text evidence="9">The sequence shown here is derived from an EMBL/GenBank/DDBJ whole genome shotgun (WGS) entry which is preliminary data.</text>
</comment>
<feature type="domain" description="ABC3 transporter permease C-terminal" evidence="7">
    <location>
        <begin position="301"/>
        <end position="415"/>
    </location>
</feature>
<keyword evidence="4 6" id="KW-1133">Transmembrane helix</keyword>
<feature type="transmembrane region" description="Helical" evidence="6">
    <location>
        <begin position="21"/>
        <end position="42"/>
    </location>
</feature>
<gene>
    <name evidence="9" type="ORF">ICL07_28060</name>
</gene>
<feature type="transmembrane region" description="Helical" evidence="6">
    <location>
        <begin position="738"/>
        <end position="758"/>
    </location>
</feature>
<dbReference type="InterPro" id="IPR050250">
    <property type="entry name" value="Macrolide_Exporter_MacB"/>
</dbReference>
<evidence type="ECO:0000256" key="2">
    <source>
        <dbReference type="ARBA" id="ARBA00022475"/>
    </source>
</evidence>
<keyword evidence="2" id="KW-1003">Cell membrane</keyword>
<evidence type="ECO:0000313" key="10">
    <source>
        <dbReference type="Proteomes" id="UP000659124"/>
    </source>
</evidence>
<evidence type="ECO:0000256" key="1">
    <source>
        <dbReference type="ARBA" id="ARBA00004651"/>
    </source>
</evidence>
<accession>A0ABR7TXT8</accession>
<feature type="transmembrane region" description="Helical" evidence="6">
    <location>
        <begin position="395"/>
        <end position="416"/>
    </location>
</feature>
<keyword evidence="10" id="KW-1185">Reference proteome</keyword>
<proteinExistence type="predicted"/>
<evidence type="ECO:0000313" key="9">
    <source>
        <dbReference type="EMBL" id="MBC9934274.1"/>
    </source>
</evidence>
<dbReference type="Pfam" id="PF02687">
    <property type="entry name" value="FtsX"/>
    <property type="match status" value="2"/>
</dbReference>
<evidence type="ECO:0000256" key="3">
    <source>
        <dbReference type="ARBA" id="ARBA00022692"/>
    </source>
</evidence>
<dbReference type="PANTHER" id="PTHR30572">
    <property type="entry name" value="MEMBRANE COMPONENT OF TRANSPORTER-RELATED"/>
    <property type="match status" value="1"/>
</dbReference>
<feature type="transmembrane region" description="Helical" evidence="6">
    <location>
        <begin position="352"/>
        <end position="375"/>
    </location>
</feature>
<feature type="domain" description="MacB-like periplasmic core" evidence="8">
    <location>
        <begin position="447"/>
        <end position="651"/>
    </location>
</feature>
<feature type="transmembrane region" description="Helical" evidence="6">
    <location>
        <begin position="770"/>
        <end position="792"/>
    </location>
</feature>
<feature type="transmembrane region" description="Helical" evidence="6">
    <location>
        <begin position="295"/>
        <end position="317"/>
    </location>
</feature>
<dbReference type="Pfam" id="PF12704">
    <property type="entry name" value="MacB_PCD"/>
    <property type="match status" value="2"/>
</dbReference>
<organism evidence="9 10">
    <name type="scientific">Chitinophaga qingshengii</name>
    <dbReference type="NCBI Taxonomy" id="1569794"/>
    <lineage>
        <taxon>Bacteria</taxon>
        <taxon>Pseudomonadati</taxon>
        <taxon>Bacteroidota</taxon>
        <taxon>Chitinophagia</taxon>
        <taxon>Chitinophagales</taxon>
        <taxon>Chitinophagaceae</taxon>
        <taxon>Chitinophaga</taxon>
    </lineage>
</organism>
<dbReference type="PANTHER" id="PTHR30572:SF18">
    <property type="entry name" value="ABC-TYPE MACROLIDE FAMILY EXPORT SYSTEM PERMEASE COMPONENT 2"/>
    <property type="match status" value="1"/>
</dbReference>
<evidence type="ECO:0000256" key="5">
    <source>
        <dbReference type="ARBA" id="ARBA00023136"/>
    </source>
</evidence>
<feature type="transmembrane region" description="Helical" evidence="6">
    <location>
        <begin position="686"/>
        <end position="711"/>
    </location>
</feature>
<keyword evidence="3 6" id="KW-0812">Transmembrane</keyword>
<dbReference type="PROSITE" id="PS51257">
    <property type="entry name" value="PROKAR_LIPOPROTEIN"/>
    <property type="match status" value="1"/>
</dbReference>
<name>A0ABR7TXT8_9BACT</name>
<comment type="subcellular location">
    <subcellularLocation>
        <location evidence="1">Cell membrane</location>
        <topology evidence="1">Multi-pass membrane protein</topology>
    </subcellularLocation>
</comment>
<protein>
    <submittedName>
        <fullName evidence="9">ABC transporter permease</fullName>
    </submittedName>
</protein>
<evidence type="ECO:0000259" key="8">
    <source>
        <dbReference type="Pfam" id="PF12704"/>
    </source>
</evidence>
<feature type="domain" description="ABC3 transporter permease C-terminal" evidence="7">
    <location>
        <begin position="688"/>
        <end position="798"/>
    </location>
</feature>
<dbReference type="Proteomes" id="UP000659124">
    <property type="component" value="Unassembled WGS sequence"/>
</dbReference>
<dbReference type="EMBL" id="JACVFC010000005">
    <property type="protein sequence ID" value="MBC9934274.1"/>
    <property type="molecule type" value="Genomic_DNA"/>
</dbReference>
<evidence type="ECO:0000256" key="4">
    <source>
        <dbReference type="ARBA" id="ARBA00022989"/>
    </source>
</evidence>
<feature type="domain" description="MacB-like periplasmic core" evidence="8">
    <location>
        <begin position="20"/>
        <end position="239"/>
    </location>
</feature>
<evidence type="ECO:0000256" key="6">
    <source>
        <dbReference type="SAM" id="Phobius"/>
    </source>
</evidence>
<evidence type="ECO:0000259" key="7">
    <source>
        <dbReference type="Pfam" id="PF02687"/>
    </source>
</evidence>
<feature type="transmembrane region" description="Helical" evidence="6">
    <location>
        <begin position="437"/>
        <end position="458"/>
    </location>
</feature>
<reference evidence="9 10" key="1">
    <citation type="submission" date="2020-09" db="EMBL/GenBank/DDBJ databases">
        <title>Genome sequences of type strains of Chitinophaga qingshengii and Chitinophaga varians.</title>
        <authorList>
            <person name="Kittiwongwattana C."/>
        </authorList>
    </citation>
    <scope>NUCLEOTIDE SEQUENCE [LARGE SCALE GENOMIC DNA]</scope>
    <source>
        <strain evidence="9 10">JCM 30026</strain>
    </source>
</reference>
<keyword evidence="5 6" id="KW-0472">Membrane</keyword>